<dbReference type="GO" id="GO:0008870">
    <property type="term" value="F:galactoside O-acetyltransferase activity"/>
    <property type="evidence" value="ECO:0007669"/>
    <property type="project" value="TreeGrafter"/>
</dbReference>
<dbReference type="AlphaFoldDB" id="A0A0R1Y8V1"/>
<dbReference type="CDD" id="cd03357">
    <property type="entry name" value="LbH_MAT_GAT"/>
    <property type="match status" value="1"/>
</dbReference>
<evidence type="ECO:0000256" key="1">
    <source>
        <dbReference type="ARBA" id="ARBA00007274"/>
    </source>
</evidence>
<dbReference type="EMBL" id="AZGA01000014">
    <property type="protein sequence ID" value="KRM35571.1"/>
    <property type="molecule type" value="Genomic_DNA"/>
</dbReference>
<organism evidence="7 8">
    <name type="scientific">Agrilactobacillus composti DSM 18527 = JCM 14202</name>
    <dbReference type="NCBI Taxonomy" id="1423734"/>
    <lineage>
        <taxon>Bacteria</taxon>
        <taxon>Bacillati</taxon>
        <taxon>Bacillota</taxon>
        <taxon>Bacilli</taxon>
        <taxon>Lactobacillales</taxon>
        <taxon>Lactobacillaceae</taxon>
        <taxon>Agrilactobacillus</taxon>
    </lineage>
</organism>
<evidence type="ECO:0000256" key="4">
    <source>
        <dbReference type="ARBA" id="ARBA00023315"/>
    </source>
</evidence>
<dbReference type="EC" id="2.3.1.-" evidence="5"/>
<dbReference type="InterPro" id="IPR001451">
    <property type="entry name" value="Hexapep"/>
</dbReference>
<keyword evidence="3" id="KW-0677">Repeat</keyword>
<evidence type="ECO:0000313" key="7">
    <source>
        <dbReference type="EMBL" id="KRM35571.1"/>
    </source>
</evidence>
<protein>
    <recommendedName>
        <fullName evidence="5">Acetyltransferase</fullName>
        <ecNumber evidence="5">2.3.1.-</ecNumber>
    </recommendedName>
</protein>
<comment type="caution">
    <text evidence="7">The sequence shown here is derived from an EMBL/GenBank/DDBJ whole genome shotgun (WGS) entry which is preliminary data.</text>
</comment>
<evidence type="ECO:0000256" key="3">
    <source>
        <dbReference type="ARBA" id="ARBA00022737"/>
    </source>
</evidence>
<comment type="similarity">
    <text evidence="1 5">Belongs to the transferase hexapeptide repeat family.</text>
</comment>
<sequence length="207" mass="23203">MMPSQKERMLSGKLYRAADTEIRAVNFRARRLTRLFNQTTEEQMAYRQTLLKELFLKTGSEIYIEQPFHIDYGQHTTIGEHFYANYDCIFIDTAPITIGNDFYLALRVGLYTAGHPIDAAIRNEDLEYGYPITIGDSVWIGANVVVNPGVTIGSNVVIGSGSVVTKAIPDNVVAAGNPCRVIRPITKEDQDFWAKQKADYVADPDVH</sequence>
<dbReference type="InterPro" id="IPR018357">
    <property type="entry name" value="Hexapep_transf_CS"/>
</dbReference>
<reference evidence="7 8" key="1">
    <citation type="journal article" date="2015" name="Genome Announc.">
        <title>Expanding the biotechnology potential of lactobacilli through comparative genomics of 213 strains and associated genera.</title>
        <authorList>
            <person name="Sun Z."/>
            <person name="Harris H.M."/>
            <person name="McCann A."/>
            <person name="Guo C."/>
            <person name="Argimon S."/>
            <person name="Zhang W."/>
            <person name="Yang X."/>
            <person name="Jeffery I.B."/>
            <person name="Cooney J.C."/>
            <person name="Kagawa T.F."/>
            <person name="Liu W."/>
            <person name="Song Y."/>
            <person name="Salvetti E."/>
            <person name="Wrobel A."/>
            <person name="Rasinkangas P."/>
            <person name="Parkhill J."/>
            <person name="Rea M.C."/>
            <person name="O'Sullivan O."/>
            <person name="Ritari J."/>
            <person name="Douillard F.P."/>
            <person name="Paul Ross R."/>
            <person name="Yang R."/>
            <person name="Briner A.E."/>
            <person name="Felis G.E."/>
            <person name="de Vos W.M."/>
            <person name="Barrangou R."/>
            <person name="Klaenhammer T.R."/>
            <person name="Caufield P.W."/>
            <person name="Cui Y."/>
            <person name="Zhang H."/>
            <person name="O'Toole P.W."/>
        </authorList>
    </citation>
    <scope>NUCLEOTIDE SEQUENCE [LARGE SCALE GENOMIC DNA]</scope>
    <source>
        <strain evidence="7 8">DSM 18527</strain>
    </source>
</reference>
<dbReference type="STRING" id="1423734.FC83_GL000969"/>
<dbReference type="FunFam" id="2.160.10.10:FF:000008">
    <property type="entry name" value="Maltose O-acetyltransferase"/>
    <property type="match status" value="1"/>
</dbReference>
<gene>
    <name evidence="7" type="ORF">FC83_GL000969</name>
</gene>
<keyword evidence="4 5" id="KW-0012">Acyltransferase</keyword>
<dbReference type="Gene3D" id="2.160.10.10">
    <property type="entry name" value="Hexapeptide repeat proteins"/>
    <property type="match status" value="1"/>
</dbReference>
<dbReference type="InterPro" id="IPR024688">
    <property type="entry name" value="Mac_dom"/>
</dbReference>
<dbReference type="PANTHER" id="PTHR43017:SF1">
    <property type="entry name" value="ACETYLTRANSFERASE YJL218W-RELATED"/>
    <property type="match status" value="1"/>
</dbReference>
<keyword evidence="2 5" id="KW-0808">Transferase</keyword>
<name>A0A0R1Y8V1_9LACO</name>
<dbReference type="PANTHER" id="PTHR43017">
    <property type="entry name" value="GALACTOSIDE O-ACETYLTRANSFERASE"/>
    <property type="match status" value="1"/>
</dbReference>
<dbReference type="InterPro" id="IPR011004">
    <property type="entry name" value="Trimer_LpxA-like_sf"/>
</dbReference>
<evidence type="ECO:0000256" key="5">
    <source>
        <dbReference type="RuleBase" id="RU367021"/>
    </source>
</evidence>
<dbReference type="InterPro" id="IPR039369">
    <property type="entry name" value="LacA-like"/>
</dbReference>
<dbReference type="Pfam" id="PF00132">
    <property type="entry name" value="Hexapep"/>
    <property type="match status" value="1"/>
</dbReference>
<dbReference type="Pfam" id="PF12464">
    <property type="entry name" value="Mac"/>
    <property type="match status" value="1"/>
</dbReference>
<evidence type="ECO:0000259" key="6">
    <source>
        <dbReference type="SMART" id="SM01266"/>
    </source>
</evidence>
<dbReference type="Proteomes" id="UP000051236">
    <property type="component" value="Unassembled WGS sequence"/>
</dbReference>
<dbReference type="PATRIC" id="fig|1423734.3.peg.983"/>
<evidence type="ECO:0000256" key="2">
    <source>
        <dbReference type="ARBA" id="ARBA00022679"/>
    </source>
</evidence>
<dbReference type="SMART" id="SM01266">
    <property type="entry name" value="Mac"/>
    <property type="match status" value="1"/>
</dbReference>
<proteinExistence type="inferred from homology"/>
<accession>A0A0R1Y8V1</accession>
<dbReference type="PROSITE" id="PS00101">
    <property type="entry name" value="HEXAPEP_TRANSFERASES"/>
    <property type="match status" value="1"/>
</dbReference>
<feature type="domain" description="Maltose/galactoside acetyltransferase" evidence="6">
    <location>
        <begin position="6"/>
        <end position="60"/>
    </location>
</feature>
<keyword evidence="8" id="KW-1185">Reference proteome</keyword>
<dbReference type="SUPFAM" id="SSF51161">
    <property type="entry name" value="Trimeric LpxA-like enzymes"/>
    <property type="match status" value="1"/>
</dbReference>
<evidence type="ECO:0000313" key="8">
    <source>
        <dbReference type="Proteomes" id="UP000051236"/>
    </source>
</evidence>
<dbReference type="eggNOG" id="COG0110">
    <property type="taxonomic scope" value="Bacteria"/>
</dbReference>